<dbReference type="CDD" id="cd11338">
    <property type="entry name" value="AmyAc_CMD"/>
    <property type="match status" value="1"/>
</dbReference>
<dbReference type="GO" id="GO:0004134">
    <property type="term" value="F:4-alpha-glucanotransferase activity"/>
    <property type="evidence" value="ECO:0007669"/>
    <property type="project" value="UniProtKB-EC"/>
</dbReference>
<dbReference type="eggNOG" id="COG3280">
    <property type="taxonomic scope" value="Bacteria"/>
</dbReference>
<dbReference type="HOGENOM" id="CLU_007997_2_1_9"/>
<dbReference type="STRING" id="756499.Desde_2650"/>
<dbReference type="SUPFAM" id="SSF51445">
    <property type="entry name" value="(Trans)glycosidases"/>
    <property type="match status" value="2"/>
</dbReference>
<dbReference type="Gene3D" id="2.60.40.1180">
    <property type="entry name" value="Golgi alpha-mannosidase II"/>
    <property type="match status" value="1"/>
</dbReference>
<dbReference type="InterPro" id="IPR006047">
    <property type="entry name" value="GH13_cat_dom"/>
</dbReference>
<evidence type="ECO:0000256" key="1">
    <source>
        <dbReference type="ARBA" id="ARBA00000439"/>
    </source>
</evidence>
<dbReference type="InterPro" id="IPR003385">
    <property type="entry name" value="Glyco_hydro_77"/>
</dbReference>
<dbReference type="PANTHER" id="PTHR32438">
    <property type="entry name" value="4-ALPHA-GLUCANOTRANSFERASE DPE1, CHLOROPLASTIC/AMYLOPLASTIC"/>
    <property type="match status" value="1"/>
</dbReference>
<evidence type="ECO:0000259" key="11">
    <source>
        <dbReference type="SMART" id="SM00642"/>
    </source>
</evidence>
<dbReference type="InterPro" id="IPR004185">
    <property type="entry name" value="Glyco_hydro_13_lg-like_dom"/>
</dbReference>
<sequence length="1164" mass="135451">MVLAYHNSHEEFFRSPFGAVPCGSLLHLRLLIQKACSVDECLLRLWIQGKEHRLSMSRAEWPALNRVGIEPRFYPQGMVESEGVVYEVDYSIPPEPGVIWYFFAFKVSEDTYFYGNNHQQLGGTGELSHQEPPGYQITVYRPMKLPSWYTRGIIYQIYVDRFFNGEEQGKILNPRPKSLLHGDWYDTPLYIKDERGAVLRWDFFGGNLLGIIKKLPYLKELGVTILYLNPIFDSSSNHKYDTGDYLTIDPMYGDEETFIRLILEAQRLGMAIILDGVFSHTGDDSIYFNRYGKYPGLGAYQSPDSPYYSWYQWKEEKEYSCWWGVKTLPEVQEMEPSYREFIIHSPQGVLQSWMKRGIKGWRLDVADELPDEFIQELRQAMKAIEPEGVLIGEVWEDPTHKFSYGKLRQYFWGAELDATTHYPFRQIFLQYFLGEMDACQVHERIMNLYENYPRENFFGQMNLIGSHDRARILTLLGEAPPPERLSVVEQENYRLSPDDRYLAVRRLKLLTLIQMSFPGVPCLYYGDEAGCEGYPDPYNRGTYPWEREDQEILRWVKRVLRYRQEYEVLRQGEFYSWSVGKDIYALKRKGEKEEIIVLVNRNVRESIEVTLKLEQDVQQVIDIFEGKMLYQKEHGLGLFPLILSPLSAKALFCQNQAQNHYFKQEIMTRSCGILMHISSLPSPWGIGDLGGDAYDFVDFLAEAGQSLWQVLPLNPLGLGDSPYQSESAFAGNVLLISIDFLIQAGLLTEKEARREWARYGEGAGSKSFAWVESYKEKLLRKAYERFRKKLPDPPFDSSNQVVGDKPGDKDYLAPHCYDRFIQDNQEWLKDYALYKCLKIKFSGKAWNQWERKYLVREPEAMEALAIEYAEEINYIFFVQYTFAYQWQRLKDYAHDKGVQIIGDLPMFVAYDSCDTWAHRENFALDAQNSPLGTAGVPPDYFSPTGQSWGNPLYDWDTLRAADYAWWKLRFRQGLHRFDALRLDHFRGFEGYWEVPAQAETAEEGRWLKGPGKGFFESLVREFGPLPIIAEDLGTITPEVNTLRAICGFPGTRVIQFSPMEEKGDFVYYSGTHDNDTLLGWYLSQGYDDRTAMKQVEKTIEELYRGDSAWVILPLQDVLKLDSQARMNIPGTIKGNWKWRVESESLTQDVCTWLRGLAEKYRRLS</sequence>
<organism evidence="12 13">
    <name type="scientific">Desulfitobacterium dehalogenans (strain ATCC 51507 / DSM 9161 / JW/IU-DC1)</name>
    <dbReference type="NCBI Taxonomy" id="756499"/>
    <lineage>
        <taxon>Bacteria</taxon>
        <taxon>Bacillati</taxon>
        <taxon>Bacillota</taxon>
        <taxon>Clostridia</taxon>
        <taxon>Eubacteriales</taxon>
        <taxon>Desulfitobacteriaceae</taxon>
        <taxon>Desulfitobacterium</taxon>
    </lineage>
</organism>
<protein>
    <recommendedName>
        <fullName evidence="4 10">4-alpha-glucanotransferase</fullName>
        <ecNumber evidence="3 10">2.4.1.25</ecNumber>
    </recommendedName>
    <alternativeName>
        <fullName evidence="8 10">Amylomaltase</fullName>
    </alternativeName>
    <alternativeName>
        <fullName evidence="9 10">Disproportionating enzyme</fullName>
    </alternativeName>
</protein>
<accession>I4AAI2</accession>
<dbReference type="GO" id="GO:0005975">
    <property type="term" value="P:carbohydrate metabolic process"/>
    <property type="evidence" value="ECO:0007669"/>
    <property type="project" value="InterPro"/>
</dbReference>
<dbReference type="CDD" id="cd02857">
    <property type="entry name" value="E_set_CDase_PDE_N"/>
    <property type="match status" value="1"/>
</dbReference>
<dbReference type="GO" id="GO:0004553">
    <property type="term" value="F:hydrolase activity, hydrolyzing O-glycosyl compounds"/>
    <property type="evidence" value="ECO:0007669"/>
    <property type="project" value="InterPro"/>
</dbReference>
<dbReference type="NCBIfam" id="TIGR00217">
    <property type="entry name" value="malQ"/>
    <property type="match status" value="1"/>
</dbReference>
<evidence type="ECO:0000256" key="5">
    <source>
        <dbReference type="ARBA" id="ARBA00022676"/>
    </source>
</evidence>
<evidence type="ECO:0000313" key="12">
    <source>
        <dbReference type="EMBL" id="AFM00967.1"/>
    </source>
</evidence>
<dbReference type="NCBIfam" id="NF011083">
    <property type="entry name" value="PRK14510.1-2"/>
    <property type="match status" value="1"/>
</dbReference>
<dbReference type="Pfam" id="PF00128">
    <property type="entry name" value="Alpha-amylase"/>
    <property type="match status" value="1"/>
</dbReference>
<evidence type="ECO:0000256" key="4">
    <source>
        <dbReference type="ARBA" id="ARBA00020295"/>
    </source>
</evidence>
<dbReference type="PANTHER" id="PTHR32438:SF5">
    <property type="entry name" value="4-ALPHA-GLUCANOTRANSFERASE DPE1, CHLOROPLASTIC_AMYLOPLASTIC"/>
    <property type="match status" value="1"/>
</dbReference>
<dbReference type="eggNOG" id="COG1640">
    <property type="taxonomic scope" value="Bacteria"/>
</dbReference>
<keyword evidence="6 10" id="KW-0808">Transferase</keyword>
<evidence type="ECO:0000256" key="7">
    <source>
        <dbReference type="ARBA" id="ARBA00023277"/>
    </source>
</evidence>
<dbReference type="Pfam" id="PF02446">
    <property type="entry name" value="Glyco_hydro_77"/>
    <property type="match status" value="1"/>
</dbReference>
<dbReference type="eggNOG" id="COG0366">
    <property type="taxonomic scope" value="Bacteria"/>
</dbReference>
<comment type="catalytic activity">
    <reaction evidence="1 10">
        <text>Transfers a segment of a (1-&gt;4)-alpha-D-glucan to a new position in an acceptor, which may be glucose or a (1-&gt;4)-alpha-D-glucan.</text>
        <dbReference type="EC" id="2.4.1.25"/>
    </reaction>
</comment>
<dbReference type="SMART" id="SM00642">
    <property type="entry name" value="Aamy"/>
    <property type="match status" value="1"/>
</dbReference>
<dbReference type="KEGG" id="ddh:Desde_2650"/>
<dbReference type="NCBIfam" id="NF011080">
    <property type="entry name" value="PRK14508.1-3"/>
    <property type="match status" value="1"/>
</dbReference>
<dbReference type="AlphaFoldDB" id="I4AAI2"/>
<dbReference type="Gene3D" id="3.90.400.10">
    <property type="entry name" value="Oligo-1,6-glucosidase, Domain 2"/>
    <property type="match status" value="1"/>
</dbReference>
<reference evidence="12 13" key="2">
    <citation type="journal article" date="2015" name="J. Bacteriol.">
        <title>Genomic, proteomic, and biochemical analysis of the organohalide respiratory pathway in Desulfitobacterium dehalogenans.</title>
        <authorList>
            <person name="Kruse T."/>
            <person name="van de Pas B.A."/>
            <person name="Atteia A."/>
            <person name="Krab K."/>
            <person name="Hagen W.R."/>
            <person name="Goodwin L."/>
            <person name="Chain P."/>
            <person name="Boeren S."/>
            <person name="Maphosa F."/>
            <person name="Schraa G."/>
            <person name="de Vos W.M."/>
            <person name="van der Oost J."/>
            <person name="Smidt H."/>
            <person name="Stams A.J."/>
        </authorList>
    </citation>
    <scope>NUCLEOTIDE SEQUENCE [LARGE SCALE GENOMIC DNA]</scope>
    <source>
        <strain evidence="13">ATCC 51507 / DSM 9161 / JW/IU-DC1</strain>
    </source>
</reference>
<dbReference type="Gene3D" id="2.60.40.10">
    <property type="entry name" value="Immunoglobulins"/>
    <property type="match status" value="1"/>
</dbReference>
<keyword evidence="5 10" id="KW-0328">Glycosyltransferase</keyword>
<evidence type="ECO:0000256" key="9">
    <source>
        <dbReference type="ARBA" id="ARBA00031501"/>
    </source>
</evidence>
<keyword evidence="13" id="KW-1185">Reference proteome</keyword>
<name>I4AAI2_DESDJ</name>
<dbReference type="InterPro" id="IPR045857">
    <property type="entry name" value="O16G_dom_2"/>
</dbReference>
<dbReference type="Gene3D" id="3.20.20.80">
    <property type="entry name" value="Glycosidases"/>
    <property type="match status" value="2"/>
</dbReference>
<evidence type="ECO:0000256" key="2">
    <source>
        <dbReference type="ARBA" id="ARBA00005684"/>
    </source>
</evidence>
<dbReference type="InterPro" id="IPR013783">
    <property type="entry name" value="Ig-like_fold"/>
</dbReference>
<keyword evidence="7 10" id="KW-0119">Carbohydrate metabolism</keyword>
<evidence type="ECO:0000256" key="3">
    <source>
        <dbReference type="ARBA" id="ARBA00012560"/>
    </source>
</evidence>
<dbReference type="EC" id="2.4.1.25" evidence="3 10"/>
<evidence type="ECO:0000256" key="6">
    <source>
        <dbReference type="ARBA" id="ARBA00022679"/>
    </source>
</evidence>
<reference evidence="13" key="1">
    <citation type="submission" date="2012-06" db="EMBL/GenBank/DDBJ databases">
        <title>Complete sequence of Desulfitobacterium dehalogenans ATCC 51507.</title>
        <authorList>
            <person name="Lucas S."/>
            <person name="Han J."/>
            <person name="Lapidus A."/>
            <person name="Cheng J.-F."/>
            <person name="Goodwin L."/>
            <person name="Pitluck S."/>
            <person name="Peters L."/>
            <person name="Ovchinnikova G."/>
            <person name="Teshima H."/>
            <person name="Detter J.C."/>
            <person name="Han C."/>
            <person name="Tapia R."/>
            <person name="Land M."/>
            <person name="Hauser L."/>
            <person name="Kyrpides N."/>
            <person name="Ivanova N."/>
            <person name="Pagani I."/>
            <person name="Kruse T."/>
            <person name="de Vos W.M."/>
            <person name="Smidt H."/>
            <person name="Woyke T."/>
        </authorList>
    </citation>
    <scope>NUCLEOTIDE SEQUENCE [LARGE SCALE GENOMIC DNA]</scope>
    <source>
        <strain evidence="13">ATCC 51507 / DSM 9161 / JW/IU-DC1</strain>
    </source>
</reference>
<evidence type="ECO:0000256" key="10">
    <source>
        <dbReference type="RuleBase" id="RU361207"/>
    </source>
</evidence>
<evidence type="ECO:0000256" key="8">
    <source>
        <dbReference type="ARBA" id="ARBA00031423"/>
    </source>
</evidence>
<evidence type="ECO:0000313" key="13">
    <source>
        <dbReference type="Proteomes" id="UP000006053"/>
    </source>
</evidence>
<gene>
    <name evidence="12" type="ordered locus">Desde_2650</name>
</gene>
<feature type="domain" description="Glycosyl hydrolase family 13 catalytic" evidence="11">
    <location>
        <begin position="156"/>
        <end position="563"/>
    </location>
</feature>
<dbReference type="EMBL" id="CP003348">
    <property type="protein sequence ID" value="AFM00967.1"/>
    <property type="molecule type" value="Genomic_DNA"/>
</dbReference>
<proteinExistence type="inferred from homology"/>
<comment type="similarity">
    <text evidence="2 10">Belongs to the disproportionating enzyme family.</text>
</comment>
<dbReference type="InterPro" id="IPR013780">
    <property type="entry name" value="Glyco_hydro_b"/>
</dbReference>
<dbReference type="InterPro" id="IPR017853">
    <property type="entry name" value="GH"/>
</dbReference>
<dbReference type="Proteomes" id="UP000006053">
    <property type="component" value="Chromosome"/>
</dbReference>